<evidence type="ECO:0000313" key="2">
    <source>
        <dbReference type="Proteomes" id="UP000092594"/>
    </source>
</evidence>
<evidence type="ECO:0000313" key="1">
    <source>
        <dbReference type="EMBL" id="OBX01625.1"/>
    </source>
</evidence>
<dbReference type="AlphaFoldDB" id="A0AB36DWZ9"/>
<proteinExistence type="predicted"/>
<dbReference type="EMBL" id="JTJQ01000013">
    <property type="protein sequence ID" value="OBX01625.1"/>
    <property type="molecule type" value="Genomic_DNA"/>
</dbReference>
<protein>
    <recommendedName>
        <fullName evidence="3">Transposase</fullName>
    </recommendedName>
</protein>
<keyword evidence="2" id="KW-1185">Reference proteome</keyword>
<reference evidence="1 2" key="1">
    <citation type="submission" date="2014-11" db="EMBL/GenBank/DDBJ databases">
        <title>Pan-genome of Gallibacterium spp.</title>
        <authorList>
            <person name="Kudirkiene E."/>
            <person name="Bojesen A.M."/>
        </authorList>
    </citation>
    <scope>NUCLEOTIDE SEQUENCE [LARGE SCALE GENOMIC DNA]</scope>
    <source>
        <strain evidence="1 2">Gerl. 2740/89</strain>
    </source>
</reference>
<accession>A0AB36DWZ9</accession>
<organism evidence="1 2">
    <name type="scientific">Gallibacterium genomosp. 1</name>
    <dbReference type="NCBI Taxonomy" id="155515"/>
    <lineage>
        <taxon>Bacteria</taxon>
        <taxon>Pseudomonadati</taxon>
        <taxon>Pseudomonadota</taxon>
        <taxon>Gammaproteobacteria</taxon>
        <taxon>Pasteurellales</taxon>
        <taxon>Pasteurellaceae</taxon>
        <taxon>Gallibacterium</taxon>
    </lineage>
</organism>
<gene>
    <name evidence="1" type="ORF">QV05_05350</name>
</gene>
<comment type="caution">
    <text evidence="1">The sequence shown here is derived from an EMBL/GenBank/DDBJ whole genome shotgun (WGS) entry which is preliminary data.</text>
</comment>
<name>A0AB36DWZ9_9PAST</name>
<dbReference type="Proteomes" id="UP000092594">
    <property type="component" value="Unassembled WGS sequence"/>
</dbReference>
<evidence type="ECO:0008006" key="3">
    <source>
        <dbReference type="Google" id="ProtNLM"/>
    </source>
</evidence>
<sequence length="61" mass="7009">MVSLEQLVPKEQLAFRIRQDSNYLGILTKKATRVAIRPLQCVKITQKKHKLGYNAGLHFCL</sequence>